<comment type="subcellular location">
    <subcellularLocation>
        <location evidence="1">Membrane</location>
        <topology evidence="1">Single-pass membrane protein</topology>
    </subcellularLocation>
</comment>
<dbReference type="Proteomes" id="UP000260874">
    <property type="component" value="Unassembled WGS sequence"/>
</dbReference>
<dbReference type="Proteomes" id="UP000487989">
    <property type="component" value="Unassembled WGS sequence"/>
</dbReference>
<evidence type="ECO:0000256" key="5">
    <source>
        <dbReference type="SAM" id="Phobius"/>
    </source>
</evidence>
<feature type="domain" description="AprE-like beta-barrel" evidence="6">
    <location>
        <begin position="269"/>
        <end position="356"/>
    </location>
</feature>
<dbReference type="GO" id="GO:0016020">
    <property type="term" value="C:membrane"/>
    <property type="evidence" value="ECO:0007669"/>
    <property type="project" value="UniProtKB-SubCell"/>
</dbReference>
<dbReference type="EMBL" id="WCTJ01000007">
    <property type="protein sequence ID" value="KAB4257035.1"/>
    <property type="molecule type" value="Genomic_DNA"/>
</dbReference>
<evidence type="ECO:0000256" key="2">
    <source>
        <dbReference type="ARBA" id="ARBA00022692"/>
    </source>
</evidence>
<dbReference type="EMBL" id="QSRB01000006">
    <property type="protein sequence ID" value="RGK86128.1"/>
    <property type="molecule type" value="Genomic_DNA"/>
</dbReference>
<accession>A0A174RMN7</accession>
<evidence type="ECO:0000313" key="12">
    <source>
        <dbReference type="Proteomes" id="UP000260874"/>
    </source>
</evidence>
<organism evidence="7 11">
    <name type="scientific">Bacteroides uniformis</name>
    <dbReference type="NCBI Taxonomy" id="820"/>
    <lineage>
        <taxon>Bacteria</taxon>
        <taxon>Pseudomonadati</taxon>
        <taxon>Bacteroidota</taxon>
        <taxon>Bacteroidia</taxon>
        <taxon>Bacteroidales</taxon>
        <taxon>Bacteroidaceae</taxon>
        <taxon>Bacteroides</taxon>
    </lineage>
</organism>
<name>A0A174RMN7_BACUN</name>
<dbReference type="PANTHER" id="PTHR30386">
    <property type="entry name" value="MEMBRANE FUSION SUBUNIT OF EMRAB-TOLC MULTIDRUG EFFLUX PUMP"/>
    <property type="match status" value="1"/>
</dbReference>
<sequence length="390" mass="45008">MSLLPNEWIENSIEVYNYQHTTKSQAIYWVVLAAVTAALISLPFIYIDISVQGSGVIRPVTEKTEIKAAVTELVDSVYVREGQQVNKGDILLRFRTSNPDYKITYQTNCLNDYEAHLADLTYLSRGEVPANFRSPVRQQEYTYFTKRKNELETSLTKAKKEYEREKILFNKKLISEEEYDSYYFQYQSQQNELASLIQSQISTWQADLNSYRNQCNEMSTTLKQEQKDKDMYIVRSPVAGTVDQFSGIYKGSSIQAGQSLAVISPDSTLCTEVYVAPRNIGFMSIGMPVHVQVESFNYNEWGTLPGKVKDISSDFLTDAQGNSFYKVKCEMERDYLKRKNGRIGRLKKGMTVSAHFMVTRRSLFDLLYQKMDDWANPRQYESENMMARNN</sequence>
<dbReference type="AlphaFoldDB" id="A0A174RMN7"/>
<evidence type="ECO:0000313" key="13">
    <source>
        <dbReference type="Proteomes" id="UP000285343"/>
    </source>
</evidence>
<dbReference type="EMBL" id="CZBF01000003">
    <property type="protein sequence ID" value="CUP85396.1"/>
    <property type="molecule type" value="Genomic_DNA"/>
</dbReference>
<dbReference type="Proteomes" id="UP000285343">
    <property type="component" value="Unassembled WGS sequence"/>
</dbReference>
<dbReference type="InterPro" id="IPR050739">
    <property type="entry name" value="MFP"/>
</dbReference>
<evidence type="ECO:0000313" key="9">
    <source>
        <dbReference type="EMBL" id="RGK86128.1"/>
    </source>
</evidence>
<dbReference type="InterPro" id="IPR058982">
    <property type="entry name" value="Beta-barrel_AprE"/>
</dbReference>
<keyword evidence="3 5" id="KW-1133">Transmembrane helix</keyword>
<dbReference type="PRINTS" id="PR01490">
    <property type="entry name" value="RTXTOXIND"/>
</dbReference>
<dbReference type="Gene3D" id="2.40.30.170">
    <property type="match status" value="1"/>
</dbReference>
<protein>
    <submittedName>
        <fullName evidence="8">HlyD family efflux transporter periplasmic adaptor subunit</fullName>
    </submittedName>
    <submittedName>
        <fullName evidence="7">Secretion protein HlyD family protein</fullName>
    </submittedName>
</protein>
<evidence type="ECO:0000256" key="4">
    <source>
        <dbReference type="ARBA" id="ARBA00023136"/>
    </source>
</evidence>
<evidence type="ECO:0000313" key="10">
    <source>
        <dbReference type="EMBL" id="RGV44618.1"/>
    </source>
</evidence>
<evidence type="ECO:0000313" key="14">
    <source>
        <dbReference type="Proteomes" id="UP000487989"/>
    </source>
</evidence>
<keyword evidence="4 5" id="KW-0472">Membrane</keyword>
<dbReference type="Proteomes" id="UP000095788">
    <property type="component" value="Unassembled WGS sequence"/>
</dbReference>
<dbReference type="Pfam" id="PF26002">
    <property type="entry name" value="Beta-barrel_AprE"/>
    <property type="match status" value="1"/>
</dbReference>
<gene>
    <name evidence="7" type="primary">hlyD_2</name>
    <name evidence="10" type="ORF">DWW14_05365</name>
    <name evidence="9" type="ORF">DXC91_09570</name>
    <name evidence="7" type="ORF">ERS852554_02000</name>
    <name evidence="8" type="ORF">GAP48_06040</name>
</gene>
<reference evidence="8 14" key="3">
    <citation type="journal article" date="2019" name="Nat. Med.">
        <title>A library of human gut bacterial isolates paired with longitudinal multiomics data enables mechanistic microbiome research.</title>
        <authorList>
            <person name="Poyet M."/>
            <person name="Groussin M."/>
            <person name="Gibbons S.M."/>
            <person name="Avila-Pacheco J."/>
            <person name="Jiang X."/>
            <person name="Kearney S.M."/>
            <person name="Perrotta A.R."/>
            <person name="Berdy B."/>
            <person name="Zhao S."/>
            <person name="Lieberman T.D."/>
            <person name="Swanson P.K."/>
            <person name="Smith M."/>
            <person name="Roesemann S."/>
            <person name="Alexander J.E."/>
            <person name="Rich S.A."/>
            <person name="Livny J."/>
            <person name="Vlamakis H."/>
            <person name="Clish C."/>
            <person name="Bullock K."/>
            <person name="Deik A."/>
            <person name="Scott J."/>
            <person name="Pierce K.A."/>
            <person name="Xavier R.J."/>
            <person name="Alm E.J."/>
        </authorList>
    </citation>
    <scope>NUCLEOTIDE SEQUENCE [LARGE SCALE GENOMIC DNA]</scope>
    <source>
        <strain evidence="8 14">BIOML-A3</strain>
    </source>
</reference>
<evidence type="ECO:0000259" key="6">
    <source>
        <dbReference type="Pfam" id="PF26002"/>
    </source>
</evidence>
<dbReference type="RefSeq" id="WP_057281622.1">
    <property type="nucleotide sequence ID" value="NZ_CAXSSZ010000008.1"/>
</dbReference>
<evidence type="ECO:0000256" key="3">
    <source>
        <dbReference type="ARBA" id="ARBA00022989"/>
    </source>
</evidence>
<dbReference type="EMBL" id="QRZC01000004">
    <property type="protein sequence ID" value="RGV44618.1"/>
    <property type="molecule type" value="Genomic_DNA"/>
</dbReference>
<evidence type="ECO:0000313" key="11">
    <source>
        <dbReference type="Proteomes" id="UP000095788"/>
    </source>
</evidence>
<reference evidence="12 13" key="2">
    <citation type="submission" date="2018-08" db="EMBL/GenBank/DDBJ databases">
        <title>A genome reference for cultivated species of the human gut microbiota.</title>
        <authorList>
            <person name="Zou Y."/>
            <person name="Xue W."/>
            <person name="Luo G."/>
        </authorList>
    </citation>
    <scope>NUCLEOTIDE SEQUENCE [LARGE SCALE GENOMIC DNA]</scope>
    <source>
        <strain evidence="10 13">AF14-42</strain>
        <strain evidence="9 12">TF09-22</strain>
    </source>
</reference>
<feature type="transmembrane region" description="Helical" evidence="5">
    <location>
        <begin position="26"/>
        <end position="47"/>
    </location>
</feature>
<reference evidence="7 11" key="1">
    <citation type="submission" date="2015-09" db="EMBL/GenBank/DDBJ databases">
        <authorList>
            <consortium name="Pathogen Informatics"/>
        </authorList>
    </citation>
    <scope>NUCLEOTIDE SEQUENCE [LARGE SCALE GENOMIC DNA]</scope>
    <source>
        <strain evidence="7 11">2789STDY5834942</strain>
    </source>
</reference>
<evidence type="ECO:0000313" key="8">
    <source>
        <dbReference type="EMBL" id="KAB4257035.1"/>
    </source>
</evidence>
<evidence type="ECO:0000313" key="7">
    <source>
        <dbReference type="EMBL" id="CUP85396.1"/>
    </source>
</evidence>
<dbReference type="Gene3D" id="1.10.287.470">
    <property type="entry name" value="Helix hairpin bin"/>
    <property type="match status" value="1"/>
</dbReference>
<dbReference type="PANTHER" id="PTHR30386:SF26">
    <property type="entry name" value="TRANSPORT PROTEIN COMB"/>
    <property type="match status" value="1"/>
</dbReference>
<proteinExistence type="predicted"/>
<evidence type="ECO:0000256" key="1">
    <source>
        <dbReference type="ARBA" id="ARBA00004167"/>
    </source>
</evidence>
<keyword evidence="2 5" id="KW-0812">Transmembrane</keyword>